<comment type="caution">
    <text evidence="9">The sequence shown here is derived from an EMBL/GenBank/DDBJ whole genome shotgun (WGS) entry which is preliminary data.</text>
</comment>
<keyword evidence="7" id="KW-0143">Chaperone</keyword>
<reference evidence="9" key="1">
    <citation type="submission" date="2020-02" db="EMBL/GenBank/DDBJ databases">
        <authorList>
            <person name="Palmer J.M."/>
        </authorList>
    </citation>
    <scope>NUCLEOTIDE SEQUENCE</scope>
    <source>
        <strain evidence="9">EPUS1.4</strain>
        <tissue evidence="9">Thallus</tissue>
    </source>
</reference>
<dbReference type="GO" id="GO:0044183">
    <property type="term" value="F:protein folding chaperone"/>
    <property type="evidence" value="ECO:0007669"/>
    <property type="project" value="TreeGrafter"/>
</dbReference>
<comment type="subcellular location">
    <subcellularLocation>
        <location evidence="1">Mitochondrion matrix</location>
    </subcellularLocation>
</comment>
<dbReference type="PANTHER" id="PTHR46749">
    <property type="entry name" value="COMPLEX III ASSEMBLY FACTOR LYRM7"/>
    <property type="match status" value="1"/>
</dbReference>
<dbReference type="EMBL" id="JAACFV010000029">
    <property type="protein sequence ID" value="KAF7510516.1"/>
    <property type="molecule type" value="Genomic_DNA"/>
</dbReference>
<evidence type="ECO:0000256" key="4">
    <source>
        <dbReference type="ARBA" id="ARBA00015108"/>
    </source>
</evidence>
<name>A0A8H7AP42_9EURO</name>
<comment type="similarity">
    <text evidence="2">Belongs to the complex I LYR family. MZM1 subfamily.</text>
</comment>
<organism evidence="9 10">
    <name type="scientific">Endocarpon pusillum</name>
    <dbReference type="NCBI Taxonomy" id="364733"/>
    <lineage>
        <taxon>Eukaryota</taxon>
        <taxon>Fungi</taxon>
        <taxon>Dikarya</taxon>
        <taxon>Ascomycota</taxon>
        <taxon>Pezizomycotina</taxon>
        <taxon>Eurotiomycetes</taxon>
        <taxon>Chaetothyriomycetidae</taxon>
        <taxon>Verrucariales</taxon>
        <taxon>Verrucariaceae</taxon>
        <taxon>Endocarpon</taxon>
    </lineage>
</organism>
<proteinExistence type="inferred from homology"/>
<protein>
    <recommendedName>
        <fullName evidence="4">Mitochondrial zinc maintenance protein 1, mitochondrial</fullName>
    </recommendedName>
</protein>
<dbReference type="Proteomes" id="UP000606974">
    <property type="component" value="Unassembled WGS sequence"/>
</dbReference>
<comment type="function">
    <text evidence="8">Assembly factor required for Rieske Fe-S protein RIP1 incorporation into the cytochrome b-c1 (CIII) complex. Functions as a chaperone, binding to this subunit within the mitochondrial matrix and stabilizing it prior to its translocation and insertion into the late CIII dimeric intermediate within the mitochondrial inner membrane. Modulates the mitochondrial matrix zinc pool.</text>
</comment>
<keyword evidence="6" id="KW-0496">Mitochondrion</keyword>
<sequence length="169" mass="19138">MYHEGRCSEPRAFVRNSPIFKLLVENRIEKKNEWEKILVYCREIAVKHRDPSGNLVIVVMTAALAAYRHLLRSTRIAFQGDFTLLTSARVQAREGFNKKRTLECSSKEATEAVKHAEDVAQILRHNIVQGEQQEGKDVLKLHIHKDTERGDNDTINLGGKTVTIGQGCS</sequence>
<dbReference type="InterPro" id="IPR050435">
    <property type="entry name" value="MZM1/LYRM7"/>
</dbReference>
<accession>A0A8H7AP42</accession>
<gene>
    <name evidence="9" type="primary">MZM1</name>
    <name evidence="9" type="ORF">GJ744_006362</name>
</gene>
<dbReference type="GO" id="GO:0034551">
    <property type="term" value="P:mitochondrial respiratory chain complex III assembly"/>
    <property type="evidence" value="ECO:0007669"/>
    <property type="project" value="InterPro"/>
</dbReference>
<evidence type="ECO:0000313" key="9">
    <source>
        <dbReference type="EMBL" id="KAF7510516.1"/>
    </source>
</evidence>
<comment type="subunit">
    <text evidence="3">Interacts with RIP1.</text>
</comment>
<dbReference type="AlphaFoldDB" id="A0A8H7AP42"/>
<evidence type="ECO:0000256" key="6">
    <source>
        <dbReference type="ARBA" id="ARBA00023128"/>
    </source>
</evidence>
<evidence type="ECO:0000256" key="3">
    <source>
        <dbReference type="ARBA" id="ARBA00011589"/>
    </source>
</evidence>
<keyword evidence="5" id="KW-0809">Transit peptide</keyword>
<evidence type="ECO:0000256" key="1">
    <source>
        <dbReference type="ARBA" id="ARBA00004305"/>
    </source>
</evidence>
<evidence type="ECO:0000256" key="8">
    <source>
        <dbReference type="ARBA" id="ARBA00025268"/>
    </source>
</evidence>
<dbReference type="CDD" id="cd20267">
    <property type="entry name" value="Complex1_LYR_LYRM7"/>
    <property type="match status" value="1"/>
</dbReference>
<dbReference type="InterPro" id="IPR045298">
    <property type="entry name" value="Complex1_LYR_LYRM7"/>
</dbReference>
<evidence type="ECO:0000256" key="5">
    <source>
        <dbReference type="ARBA" id="ARBA00022946"/>
    </source>
</evidence>
<dbReference type="PANTHER" id="PTHR46749:SF1">
    <property type="entry name" value="COMPLEX III ASSEMBLY FACTOR LYRM7"/>
    <property type="match status" value="1"/>
</dbReference>
<dbReference type="OrthoDB" id="529194at2759"/>
<dbReference type="GO" id="GO:0005759">
    <property type="term" value="C:mitochondrial matrix"/>
    <property type="evidence" value="ECO:0007669"/>
    <property type="project" value="UniProtKB-SubCell"/>
</dbReference>
<evidence type="ECO:0000256" key="2">
    <source>
        <dbReference type="ARBA" id="ARBA00009949"/>
    </source>
</evidence>
<keyword evidence="10" id="KW-1185">Reference proteome</keyword>
<evidence type="ECO:0000313" key="10">
    <source>
        <dbReference type="Proteomes" id="UP000606974"/>
    </source>
</evidence>
<evidence type="ECO:0000256" key="7">
    <source>
        <dbReference type="ARBA" id="ARBA00023186"/>
    </source>
</evidence>